<feature type="region of interest" description="Disordered" evidence="1">
    <location>
        <begin position="189"/>
        <end position="227"/>
    </location>
</feature>
<reference evidence="4 5" key="1">
    <citation type="submission" date="2019-07" db="EMBL/GenBank/DDBJ databases">
        <title>New species of Amycolatopsis and Streptomyces.</title>
        <authorList>
            <person name="Duangmal K."/>
            <person name="Teo W.F.A."/>
            <person name="Lipun K."/>
        </authorList>
    </citation>
    <scope>NUCLEOTIDE SEQUENCE [LARGE SCALE GENOMIC DNA]</scope>
    <source>
        <strain evidence="4 5">NBRC 109810</strain>
    </source>
</reference>
<evidence type="ECO:0000313" key="5">
    <source>
        <dbReference type="Proteomes" id="UP000325849"/>
    </source>
</evidence>
<gene>
    <name evidence="4" type="ORF">FNH09_00425</name>
</gene>
<evidence type="ECO:0000313" key="4">
    <source>
        <dbReference type="EMBL" id="MPY29856.1"/>
    </source>
</evidence>
<dbReference type="Pfam" id="PF00932">
    <property type="entry name" value="LTD"/>
    <property type="match status" value="1"/>
</dbReference>
<evidence type="ECO:0000256" key="2">
    <source>
        <dbReference type="SAM" id="SignalP"/>
    </source>
</evidence>
<proteinExistence type="predicted"/>
<feature type="signal peptide" evidence="2">
    <location>
        <begin position="1"/>
        <end position="37"/>
    </location>
</feature>
<dbReference type="Proteomes" id="UP000325849">
    <property type="component" value="Unassembled WGS sequence"/>
</dbReference>
<accession>A0A5N8V4Q0</accession>
<protein>
    <submittedName>
        <fullName evidence="4">Lamin tail domain-containing protein</fullName>
    </submittedName>
</protein>
<dbReference type="AlphaFoldDB" id="A0A5N8V4Q0"/>
<keyword evidence="5" id="KW-1185">Reference proteome</keyword>
<feature type="chain" id="PRO_5024814158" evidence="2">
    <location>
        <begin position="38"/>
        <end position="227"/>
    </location>
</feature>
<comment type="caution">
    <text evidence="4">The sequence shown here is derived from an EMBL/GenBank/DDBJ whole genome shotgun (WGS) entry which is preliminary data.</text>
</comment>
<organism evidence="4 5">
    <name type="scientific">Streptomyces adustus</name>
    <dbReference type="NCBI Taxonomy" id="1609272"/>
    <lineage>
        <taxon>Bacteria</taxon>
        <taxon>Bacillati</taxon>
        <taxon>Actinomycetota</taxon>
        <taxon>Actinomycetes</taxon>
        <taxon>Kitasatosporales</taxon>
        <taxon>Streptomycetaceae</taxon>
        <taxon>Streptomyces</taxon>
    </lineage>
</organism>
<sequence>MSTSVSVTARRLSPRRLVAAVLTAGAVVGVSALPASAAGMARPHQPLVEITDVQADSPGRDERSDRSLNREWVELTNSTRRVVNLDGWTLRDDSGRVYTFHHYLLDGRDTVRVHTGRGLGTRTDLYQGRRDHVWDNYRGTITLRDDRGRFVDDESWGRYRHDGDYRRHGDYRHDRDYRRHDDYRHDRDYRRHDDYRGHGDDRRHGDHRGHGDDRRHGDDRGHRDDRH</sequence>
<dbReference type="Gene3D" id="2.60.40.1260">
    <property type="entry name" value="Lamin Tail domain"/>
    <property type="match status" value="1"/>
</dbReference>
<dbReference type="OrthoDB" id="3828227at2"/>
<keyword evidence="2" id="KW-0732">Signal</keyword>
<dbReference type="InterPro" id="IPR036415">
    <property type="entry name" value="Lamin_tail_dom_sf"/>
</dbReference>
<dbReference type="SUPFAM" id="SSF74853">
    <property type="entry name" value="Lamin A/C globular tail domain"/>
    <property type="match status" value="1"/>
</dbReference>
<evidence type="ECO:0000259" key="3">
    <source>
        <dbReference type="PROSITE" id="PS51841"/>
    </source>
</evidence>
<dbReference type="InterPro" id="IPR001322">
    <property type="entry name" value="Lamin_tail_dom"/>
</dbReference>
<feature type="domain" description="LTD" evidence="3">
    <location>
        <begin position="29"/>
        <end position="158"/>
    </location>
</feature>
<evidence type="ECO:0000256" key="1">
    <source>
        <dbReference type="SAM" id="MobiDB-lite"/>
    </source>
</evidence>
<dbReference type="EMBL" id="VJZD01000001">
    <property type="protein sequence ID" value="MPY29856.1"/>
    <property type="molecule type" value="Genomic_DNA"/>
</dbReference>
<name>A0A5N8V4Q0_9ACTN</name>
<dbReference type="PROSITE" id="PS51841">
    <property type="entry name" value="LTD"/>
    <property type="match status" value="1"/>
</dbReference>